<dbReference type="Proteomes" id="UP000321659">
    <property type="component" value="Unassembled WGS sequence"/>
</dbReference>
<accession>A0A5C6M8D4</accession>
<evidence type="ECO:0000313" key="2">
    <source>
        <dbReference type="Proteomes" id="UP000321659"/>
    </source>
</evidence>
<dbReference type="EMBL" id="SRRQ01000019">
    <property type="protein sequence ID" value="TWW10212.1"/>
    <property type="molecule type" value="Genomic_DNA"/>
</dbReference>
<reference evidence="1 2" key="1">
    <citation type="submission" date="2019-04" db="EMBL/GenBank/DDBJ databases">
        <title>In vitro growth and metabolic characteristics of meat-borne Lactobacillus algidus strains.</title>
        <authorList>
            <person name="Sade E."/>
            <person name="Per J."/>
            <person name="Tytti H."/>
            <person name="Johanna B.K."/>
        </authorList>
    </citation>
    <scope>NUCLEOTIDE SEQUENCE [LARGE SCALE GENOMIC DNA]</scope>
    <source>
        <strain evidence="1 2">LTS37-1</strain>
    </source>
</reference>
<sequence length="60" mass="7256">MRSFLLDAFKMFSNQGYTLKDIYDLHLKDIEFYVEFNKDEKEKRANEVQPIDKAFPFLFA</sequence>
<name>A0A5C6M8D4_9LACO</name>
<organism evidence="1 2">
    <name type="scientific">Dellaglioa algida</name>
    <dbReference type="NCBI Taxonomy" id="105612"/>
    <lineage>
        <taxon>Bacteria</taxon>
        <taxon>Bacillati</taxon>
        <taxon>Bacillota</taxon>
        <taxon>Bacilli</taxon>
        <taxon>Lactobacillales</taxon>
        <taxon>Lactobacillaceae</taxon>
        <taxon>Dellaglioa</taxon>
    </lineage>
</organism>
<dbReference type="AlphaFoldDB" id="A0A5C6M8D4"/>
<comment type="caution">
    <text evidence="1">The sequence shown here is derived from an EMBL/GenBank/DDBJ whole genome shotgun (WGS) entry which is preliminary data.</text>
</comment>
<evidence type="ECO:0000313" key="1">
    <source>
        <dbReference type="EMBL" id="TWW10212.1"/>
    </source>
</evidence>
<proteinExistence type="predicted"/>
<gene>
    <name evidence="1" type="ORF">LABALGLTS371_15480</name>
</gene>
<protein>
    <submittedName>
        <fullName evidence="1">Uncharacterized protein</fullName>
    </submittedName>
</protein>